<keyword evidence="3" id="KW-1185">Reference proteome</keyword>
<dbReference type="EMBL" id="LT629740">
    <property type="protein sequence ID" value="SDT62074.1"/>
    <property type="molecule type" value="Genomic_DNA"/>
</dbReference>
<feature type="chain" id="PRO_5009270417" evidence="1">
    <location>
        <begin position="19"/>
        <end position="110"/>
    </location>
</feature>
<protein>
    <submittedName>
        <fullName evidence="2">Uncharacterized protein</fullName>
    </submittedName>
</protein>
<proteinExistence type="predicted"/>
<dbReference type="AlphaFoldDB" id="A0A1H2BVC7"/>
<sequence>MKKLLFLVLFAAPFFCFAQTDTTTHKQKVTYCIAQVEHDGSKFDINLDDGSRGRNGSEIKDNNGKTMKFDTRISALNYITQLGWTLVSSYTLKGTTLEVIAFVFERPANQ</sequence>
<dbReference type="OrthoDB" id="5873496at2"/>
<evidence type="ECO:0000256" key="1">
    <source>
        <dbReference type="SAM" id="SignalP"/>
    </source>
</evidence>
<dbReference type="Proteomes" id="UP000199679">
    <property type="component" value="Chromosome I"/>
</dbReference>
<dbReference type="RefSeq" id="WP_091378129.1">
    <property type="nucleotide sequence ID" value="NZ_LT629740.1"/>
</dbReference>
<gene>
    <name evidence="2" type="ORF">SAMN05216490_4380</name>
</gene>
<keyword evidence="1" id="KW-0732">Signal</keyword>
<reference evidence="2 3" key="1">
    <citation type="submission" date="2016-10" db="EMBL/GenBank/DDBJ databases">
        <authorList>
            <person name="de Groot N.N."/>
        </authorList>
    </citation>
    <scope>NUCLEOTIDE SEQUENCE [LARGE SCALE GENOMIC DNA]</scope>
    <source>
        <strain evidence="2 3">MP1X4</strain>
    </source>
</reference>
<organism evidence="2 3">
    <name type="scientific">Mucilaginibacter mallensis</name>
    <dbReference type="NCBI Taxonomy" id="652787"/>
    <lineage>
        <taxon>Bacteria</taxon>
        <taxon>Pseudomonadati</taxon>
        <taxon>Bacteroidota</taxon>
        <taxon>Sphingobacteriia</taxon>
        <taxon>Sphingobacteriales</taxon>
        <taxon>Sphingobacteriaceae</taxon>
        <taxon>Mucilaginibacter</taxon>
    </lineage>
</organism>
<feature type="signal peptide" evidence="1">
    <location>
        <begin position="1"/>
        <end position="18"/>
    </location>
</feature>
<dbReference type="STRING" id="652787.SAMN05216490_4380"/>
<evidence type="ECO:0000313" key="3">
    <source>
        <dbReference type="Proteomes" id="UP000199679"/>
    </source>
</evidence>
<accession>A0A1H2BVC7</accession>
<evidence type="ECO:0000313" key="2">
    <source>
        <dbReference type="EMBL" id="SDT62074.1"/>
    </source>
</evidence>
<name>A0A1H2BVC7_MUCMA</name>